<reference evidence="1" key="1">
    <citation type="submission" date="2025-08" db="UniProtKB">
        <authorList>
            <consortium name="Ensembl"/>
        </authorList>
    </citation>
    <scope>IDENTIFICATION</scope>
</reference>
<proteinExistence type="predicted"/>
<sequence>MVLLEEENGHLAQVEVDEVFCLMGHIAAEVPSHNAMPRRIYGSNLGATHLFDVCGNVLLDVVFLHGLCGTVHCILLHVFRHVSVLDHSLPVSHVSTPPRVKQWGLSWYRCTFVN</sequence>
<dbReference type="Ensembl" id="ENSCCRT00020100048.1">
    <property type="protein sequence ID" value="ENSCCRP00020091553.1"/>
    <property type="gene ID" value="ENSCCRG00020041912.1"/>
</dbReference>
<protein>
    <recommendedName>
        <fullName evidence="3">Dynein light chain</fullName>
    </recommendedName>
</protein>
<organism evidence="1 2">
    <name type="scientific">Cyprinus carpio</name>
    <name type="common">Common carp</name>
    <dbReference type="NCBI Taxonomy" id="7962"/>
    <lineage>
        <taxon>Eukaryota</taxon>
        <taxon>Metazoa</taxon>
        <taxon>Chordata</taxon>
        <taxon>Craniata</taxon>
        <taxon>Vertebrata</taxon>
        <taxon>Euteleostomi</taxon>
        <taxon>Actinopterygii</taxon>
        <taxon>Neopterygii</taxon>
        <taxon>Teleostei</taxon>
        <taxon>Ostariophysi</taxon>
        <taxon>Cypriniformes</taxon>
        <taxon>Cyprinidae</taxon>
        <taxon>Cyprininae</taxon>
        <taxon>Cyprinus</taxon>
    </lineage>
</organism>
<dbReference type="Proteomes" id="UP000694701">
    <property type="component" value="Unplaced"/>
</dbReference>
<evidence type="ECO:0008006" key="3">
    <source>
        <dbReference type="Google" id="ProtNLM"/>
    </source>
</evidence>
<accession>A0A8C2JCI5</accession>
<dbReference type="AlphaFoldDB" id="A0A8C2JCI5"/>
<dbReference type="PANTHER" id="PTHR48424:SF3">
    <property type="entry name" value="DYNEIN LIGHT CHAIN-RELATED"/>
    <property type="match status" value="1"/>
</dbReference>
<evidence type="ECO:0000313" key="2">
    <source>
        <dbReference type="Proteomes" id="UP000694701"/>
    </source>
</evidence>
<name>A0A8C2JCI5_CYPCA</name>
<evidence type="ECO:0000313" key="1">
    <source>
        <dbReference type="Ensembl" id="ENSCCRP00020091553.1"/>
    </source>
</evidence>
<dbReference type="PANTHER" id="PTHR48424">
    <property type="entry name" value="DYNEIN LIGHT CHAIN-RELATED"/>
    <property type="match status" value="1"/>
</dbReference>